<dbReference type="AlphaFoldDB" id="A0AAD9QV56"/>
<name>A0AAD9QV56_ACRCE</name>
<dbReference type="InterPro" id="IPR003358">
    <property type="entry name" value="tRNA_(Gua-N-7)_MeTrfase_Trmb"/>
</dbReference>
<feature type="transmembrane region" description="Helical" evidence="7">
    <location>
        <begin position="7"/>
        <end position="31"/>
    </location>
</feature>
<accession>A0AAD9QV56</accession>
<dbReference type="EMBL" id="JARQWQ010000012">
    <property type="protein sequence ID" value="KAK2568132.1"/>
    <property type="molecule type" value="Genomic_DNA"/>
</dbReference>
<reference evidence="8" key="1">
    <citation type="journal article" date="2023" name="G3 (Bethesda)">
        <title>Whole genome assembly and annotation of the endangered Caribbean coral Acropora cervicornis.</title>
        <authorList>
            <person name="Selwyn J.D."/>
            <person name="Vollmer S.V."/>
        </authorList>
    </citation>
    <scope>NUCLEOTIDE SEQUENCE</scope>
    <source>
        <strain evidence="8">K2</strain>
    </source>
</reference>
<keyword evidence="6" id="KW-0819">tRNA processing</keyword>
<feature type="non-terminal residue" evidence="8">
    <location>
        <position position="170"/>
    </location>
</feature>
<keyword evidence="7" id="KW-0812">Transmembrane</keyword>
<evidence type="ECO:0000256" key="6">
    <source>
        <dbReference type="ARBA" id="ARBA00022694"/>
    </source>
</evidence>
<organism evidence="8 9">
    <name type="scientific">Acropora cervicornis</name>
    <name type="common">Staghorn coral</name>
    <dbReference type="NCBI Taxonomy" id="6130"/>
    <lineage>
        <taxon>Eukaryota</taxon>
        <taxon>Metazoa</taxon>
        <taxon>Cnidaria</taxon>
        <taxon>Anthozoa</taxon>
        <taxon>Hexacorallia</taxon>
        <taxon>Scleractinia</taxon>
        <taxon>Astrocoeniina</taxon>
        <taxon>Acroporidae</taxon>
        <taxon>Acropora</taxon>
    </lineage>
</organism>
<evidence type="ECO:0000256" key="2">
    <source>
        <dbReference type="ARBA" id="ARBA00011977"/>
    </source>
</evidence>
<gene>
    <name evidence="8" type="ORF">P5673_007116</name>
</gene>
<dbReference type="Proteomes" id="UP001249851">
    <property type="component" value="Unassembled WGS sequence"/>
</dbReference>
<dbReference type="GO" id="GO:0043527">
    <property type="term" value="C:tRNA methyltransferase complex"/>
    <property type="evidence" value="ECO:0007669"/>
    <property type="project" value="TreeGrafter"/>
</dbReference>
<dbReference type="PANTHER" id="PTHR23417:SF16">
    <property type="entry name" value="TRNA (GUANINE-N(7)-)-METHYLTRANSFERASE"/>
    <property type="match status" value="1"/>
</dbReference>
<keyword evidence="7" id="KW-1133">Transmembrane helix</keyword>
<evidence type="ECO:0000256" key="4">
    <source>
        <dbReference type="ARBA" id="ARBA00022679"/>
    </source>
</evidence>
<dbReference type="SUPFAM" id="SSF53335">
    <property type="entry name" value="S-adenosyl-L-methionine-dependent methyltransferases"/>
    <property type="match status" value="1"/>
</dbReference>
<comment type="catalytic activity">
    <reaction evidence="1">
        <text>guanosine(46) in tRNA + S-adenosyl-L-methionine = N(7)-methylguanosine(46) in tRNA + S-adenosyl-L-homocysteine</text>
        <dbReference type="Rhea" id="RHEA:42708"/>
        <dbReference type="Rhea" id="RHEA-COMP:10188"/>
        <dbReference type="Rhea" id="RHEA-COMP:10189"/>
        <dbReference type="ChEBI" id="CHEBI:57856"/>
        <dbReference type="ChEBI" id="CHEBI:59789"/>
        <dbReference type="ChEBI" id="CHEBI:74269"/>
        <dbReference type="ChEBI" id="CHEBI:74480"/>
        <dbReference type="EC" id="2.1.1.33"/>
    </reaction>
</comment>
<keyword evidence="9" id="KW-1185">Reference proteome</keyword>
<comment type="caution">
    <text evidence="8">The sequence shown here is derived from an EMBL/GenBank/DDBJ whole genome shotgun (WGS) entry which is preliminary data.</text>
</comment>
<keyword evidence="3" id="KW-0489">Methyltransferase</keyword>
<evidence type="ECO:0000256" key="3">
    <source>
        <dbReference type="ARBA" id="ARBA00022603"/>
    </source>
</evidence>
<sequence>MCLLAKLTYFFTFTLCAFFQLIITFVILLLVSPVSPDMMDWRTVFPAFYPEKIEANGNSDRTVPKVEFADIGCGYGGLLVDLSPIDYVSDRVMALRKANPGQFQNIHVIRTNAMKYLPNYFEKGQASSLSFFLLQKMFFLFPDPHFKQKKHKWRIISPTLLAEYAYVLAV</sequence>
<dbReference type="PANTHER" id="PTHR23417">
    <property type="entry name" value="3-DEOXY-D-MANNO-OCTULOSONIC-ACID TRANSFERASE/TRNA GUANINE-N 7 - -METHYLTRANSFERASE"/>
    <property type="match status" value="1"/>
</dbReference>
<dbReference type="GO" id="GO:0008176">
    <property type="term" value="F:tRNA (guanine(46)-N7)-methyltransferase activity"/>
    <property type="evidence" value="ECO:0007669"/>
    <property type="project" value="UniProtKB-EC"/>
</dbReference>
<evidence type="ECO:0000313" key="9">
    <source>
        <dbReference type="Proteomes" id="UP001249851"/>
    </source>
</evidence>
<dbReference type="Pfam" id="PF02390">
    <property type="entry name" value="Methyltransf_4"/>
    <property type="match status" value="1"/>
</dbReference>
<evidence type="ECO:0000256" key="7">
    <source>
        <dbReference type="SAM" id="Phobius"/>
    </source>
</evidence>
<evidence type="ECO:0000313" key="8">
    <source>
        <dbReference type="EMBL" id="KAK2568132.1"/>
    </source>
</evidence>
<evidence type="ECO:0000256" key="1">
    <source>
        <dbReference type="ARBA" id="ARBA00000142"/>
    </source>
</evidence>
<dbReference type="InterPro" id="IPR029063">
    <property type="entry name" value="SAM-dependent_MTases_sf"/>
</dbReference>
<dbReference type="Gene3D" id="3.40.50.150">
    <property type="entry name" value="Vaccinia Virus protein VP39"/>
    <property type="match status" value="1"/>
</dbReference>
<reference evidence="8" key="2">
    <citation type="journal article" date="2023" name="Science">
        <title>Genomic signatures of disease resistance in endangered staghorn corals.</title>
        <authorList>
            <person name="Vollmer S.V."/>
            <person name="Selwyn J.D."/>
            <person name="Despard B.A."/>
            <person name="Roesel C.L."/>
        </authorList>
    </citation>
    <scope>NUCLEOTIDE SEQUENCE</scope>
    <source>
        <strain evidence="8">K2</strain>
    </source>
</reference>
<evidence type="ECO:0000256" key="5">
    <source>
        <dbReference type="ARBA" id="ARBA00022691"/>
    </source>
</evidence>
<protein>
    <recommendedName>
        <fullName evidence="2">tRNA (guanine(46)-N(7))-methyltransferase</fullName>
        <ecNumber evidence="2">2.1.1.33</ecNumber>
    </recommendedName>
</protein>
<dbReference type="PROSITE" id="PS51625">
    <property type="entry name" value="SAM_MT_TRMB"/>
    <property type="match status" value="1"/>
</dbReference>
<proteinExistence type="predicted"/>
<dbReference type="EC" id="2.1.1.33" evidence="2"/>
<keyword evidence="7" id="KW-0472">Membrane</keyword>
<keyword evidence="4" id="KW-0808">Transferase</keyword>
<keyword evidence="5" id="KW-0949">S-adenosyl-L-methionine</keyword>